<comment type="caution">
    <text evidence="1">The sequence shown here is derived from an EMBL/GenBank/DDBJ whole genome shotgun (WGS) entry which is preliminary data.</text>
</comment>
<gene>
    <name evidence="1" type="ORF">SIN_1947</name>
</gene>
<organism evidence="1">
    <name type="scientific">Streptococcus infantis SK1302</name>
    <dbReference type="NCBI Taxonomy" id="871237"/>
    <lineage>
        <taxon>Bacteria</taxon>
        <taxon>Bacillati</taxon>
        <taxon>Bacillota</taxon>
        <taxon>Bacilli</taxon>
        <taxon>Lactobacillales</taxon>
        <taxon>Streptococcaceae</taxon>
        <taxon>Streptococcus</taxon>
    </lineage>
</organism>
<reference evidence="1" key="1">
    <citation type="submission" date="2010-09" db="EMBL/GenBank/DDBJ databases">
        <authorList>
            <person name="Daugherty S.C."/>
            <person name="Kilian M."/>
            <person name="Tettelin H."/>
        </authorList>
    </citation>
    <scope>NUCLEOTIDE SEQUENCE [LARGE SCALE GENOMIC DNA]</scope>
    <source>
        <strain evidence="1">SK1302</strain>
    </source>
</reference>
<evidence type="ECO:0000313" key="1">
    <source>
        <dbReference type="EMBL" id="EFO53354.1"/>
    </source>
</evidence>
<sequence>MLGEYLKNIYYHLHSYVVALVLGWQESFFITRLENGILK</sequence>
<name>A0ABN0B2G3_9STRE</name>
<proteinExistence type="predicted"/>
<accession>A0ABN0B2G3</accession>
<dbReference type="EMBL" id="AEDY01000136">
    <property type="protein sequence ID" value="EFO53354.1"/>
    <property type="molecule type" value="Genomic_DNA"/>
</dbReference>
<protein>
    <submittedName>
        <fullName evidence="1">Uncharacterized protein</fullName>
    </submittedName>
</protein>